<dbReference type="AlphaFoldDB" id="H5TMP7"/>
<dbReference type="RefSeq" id="WP_007238985.1">
    <property type="nucleotide sequence ID" value="NZ_BAFB01000121.1"/>
</dbReference>
<protein>
    <recommendedName>
        <fullName evidence="2">GmrSD restriction endonucleases C-terminal domain-containing protein</fullName>
    </recommendedName>
</protein>
<keyword evidence="1" id="KW-0812">Transmembrane</keyword>
<accession>H5TMP7</accession>
<keyword evidence="1" id="KW-1133">Transmembrane helix</keyword>
<evidence type="ECO:0000259" key="2">
    <source>
        <dbReference type="Pfam" id="PF07510"/>
    </source>
</evidence>
<feature type="transmembrane region" description="Helical" evidence="1">
    <location>
        <begin position="30"/>
        <end position="48"/>
    </location>
</feature>
<evidence type="ECO:0000256" key="1">
    <source>
        <dbReference type="SAM" id="Phobius"/>
    </source>
</evidence>
<dbReference type="PANTHER" id="PTHR24094">
    <property type="entry name" value="SECRETED PROTEIN"/>
    <property type="match status" value="1"/>
</dbReference>
<organism evidence="3 4">
    <name type="scientific">Gordonia otitidis (strain DSM 44809 / CCUG 52243 / JCM 12355 / NBRC 100426 / IFM 10032)</name>
    <dbReference type="NCBI Taxonomy" id="1108044"/>
    <lineage>
        <taxon>Bacteria</taxon>
        <taxon>Bacillati</taxon>
        <taxon>Actinomycetota</taxon>
        <taxon>Actinomycetes</taxon>
        <taxon>Mycobacteriales</taxon>
        <taxon>Gordoniaceae</taxon>
        <taxon>Gordonia</taxon>
    </lineage>
</organism>
<dbReference type="STRING" id="1108044.GOOTI_121_00370"/>
<dbReference type="Proteomes" id="UP000005038">
    <property type="component" value="Unassembled WGS sequence"/>
</dbReference>
<reference evidence="3" key="1">
    <citation type="submission" date="2012-02" db="EMBL/GenBank/DDBJ databases">
        <title>Whole genome shotgun sequence of Gordonia otitidis NBRC 100426.</title>
        <authorList>
            <person name="Yoshida I."/>
            <person name="Hosoyama A."/>
            <person name="Tsuchikane K."/>
            <person name="Katsumata H."/>
            <person name="Yamazaki S."/>
            <person name="Fujita N."/>
        </authorList>
    </citation>
    <scope>NUCLEOTIDE SEQUENCE [LARGE SCALE GENOMIC DNA]</scope>
    <source>
        <strain evidence="3">NBRC 100426</strain>
    </source>
</reference>
<gene>
    <name evidence="3" type="ORF">GOOTI_121_00370</name>
</gene>
<name>H5TMP7_GORO1</name>
<sequence length="252" mass="27575">MNPVVAVPLYRLRMRYRHARRDAQWPARRWAITAGCVLTAVVVAAGVYRDLPRTRVGQWHPGAQQALHALASVTIVAARSGRDDYERSAFGPPWTDDTGVVGGGNGCDTRNDVLARDLGDVRVGPVTSCPRAVLAGELRSPYTGETVVFRRDRNATAVQIDHIVPLAFAWDMGAFGWSAARRADLANDPANLVAVDAASNQDKSDSEPGRWLPPNKGFHCQYAIEFVVVTRAYGLMIDAASREVLARVLRRC</sequence>
<dbReference type="Pfam" id="PF07510">
    <property type="entry name" value="GmrSD_C"/>
    <property type="match status" value="1"/>
</dbReference>
<feature type="domain" description="GmrSD restriction endonucleases C-terminal" evidence="2">
    <location>
        <begin position="108"/>
        <end position="244"/>
    </location>
</feature>
<proteinExistence type="predicted"/>
<keyword evidence="1" id="KW-0472">Membrane</keyword>
<comment type="caution">
    <text evidence="3">The sequence shown here is derived from an EMBL/GenBank/DDBJ whole genome shotgun (WGS) entry which is preliminary data.</text>
</comment>
<dbReference type="InterPro" id="IPR011089">
    <property type="entry name" value="GmrSD_C"/>
</dbReference>
<evidence type="ECO:0000313" key="3">
    <source>
        <dbReference type="EMBL" id="GAB34755.1"/>
    </source>
</evidence>
<dbReference type="EMBL" id="BAFB01000121">
    <property type="protein sequence ID" value="GAB34755.1"/>
    <property type="molecule type" value="Genomic_DNA"/>
</dbReference>
<keyword evidence="4" id="KW-1185">Reference proteome</keyword>
<dbReference type="PANTHER" id="PTHR24094:SF15">
    <property type="entry name" value="AMP-DEPENDENT SYNTHETASE_LIGASE DOMAIN-CONTAINING PROTEIN-RELATED"/>
    <property type="match status" value="1"/>
</dbReference>
<evidence type="ECO:0000313" key="4">
    <source>
        <dbReference type="Proteomes" id="UP000005038"/>
    </source>
</evidence>